<evidence type="ECO:0000313" key="2">
    <source>
        <dbReference type="Proteomes" id="UP000027120"/>
    </source>
</evidence>
<protein>
    <recommendedName>
        <fullName evidence="3">DUF674 domain-containing protein</fullName>
    </recommendedName>
</protein>
<dbReference type="PANTHER" id="PTHR33103">
    <property type="entry name" value="OS01G0153900 PROTEIN"/>
    <property type="match status" value="1"/>
</dbReference>
<gene>
    <name evidence="1" type="ORF">CISIN_1g047373mg</name>
</gene>
<keyword evidence="2" id="KW-1185">Reference proteome</keyword>
<evidence type="ECO:0008006" key="3">
    <source>
        <dbReference type="Google" id="ProtNLM"/>
    </source>
</evidence>
<feature type="non-terminal residue" evidence="1">
    <location>
        <position position="1"/>
    </location>
</feature>
<dbReference type="Proteomes" id="UP000027120">
    <property type="component" value="Unassembled WGS sequence"/>
</dbReference>
<dbReference type="EMBL" id="KK784896">
    <property type="protein sequence ID" value="KDO67763.1"/>
    <property type="molecule type" value="Genomic_DNA"/>
</dbReference>
<accession>A0A067FK97</accession>
<dbReference type="STRING" id="2711.A0A067FK97"/>
<proteinExistence type="predicted"/>
<reference evidence="1 2" key="1">
    <citation type="submission" date="2014-04" db="EMBL/GenBank/DDBJ databases">
        <authorList>
            <consortium name="International Citrus Genome Consortium"/>
            <person name="Gmitter F."/>
            <person name="Chen C."/>
            <person name="Farmerie W."/>
            <person name="Harkins T."/>
            <person name="Desany B."/>
            <person name="Mohiuddin M."/>
            <person name="Kodira C."/>
            <person name="Borodovsky M."/>
            <person name="Lomsadze A."/>
            <person name="Burns P."/>
            <person name="Jenkins J."/>
            <person name="Prochnik S."/>
            <person name="Shu S."/>
            <person name="Chapman J."/>
            <person name="Pitluck S."/>
            <person name="Schmutz J."/>
            <person name="Rokhsar D."/>
        </authorList>
    </citation>
    <scope>NUCLEOTIDE SEQUENCE</scope>
</reference>
<sequence>RPDFSINKSLENLNETCVQKNENKNLVLNPVSPLNVTEIPLFLSGHELTTRKCYTCNGYNTGHYCMADKVSPMSTISSITLLDKFNVKDVGGLEEKVVNLGVNEGLKLLKASLDCRTVLTSVFLGGTNV</sequence>
<name>A0A067FK97_CITSI</name>
<dbReference type="PANTHER" id="PTHR33103:SF19">
    <property type="entry name" value="OS09G0544700 PROTEIN"/>
    <property type="match status" value="1"/>
</dbReference>
<evidence type="ECO:0000313" key="1">
    <source>
        <dbReference type="EMBL" id="KDO67763.1"/>
    </source>
</evidence>
<dbReference type="AlphaFoldDB" id="A0A067FK97"/>
<dbReference type="InterPro" id="IPR007750">
    <property type="entry name" value="DUF674"/>
</dbReference>
<dbReference type="Pfam" id="PF05056">
    <property type="entry name" value="DUF674"/>
    <property type="match status" value="1"/>
</dbReference>
<organism evidence="1 2">
    <name type="scientific">Citrus sinensis</name>
    <name type="common">Sweet orange</name>
    <name type="synonym">Citrus aurantium var. sinensis</name>
    <dbReference type="NCBI Taxonomy" id="2711"/>
    <lineage>
        <taxon>Eukaryota</taxon>
        <taxon>Viridiplantae</taxon>
        <taxon>Streptophyta</taxon>
        <taxon>Embryophyta</taxon>
        <taxon>Tracheophyta</taxon>
        <taxon>Spermatophyta</taxon>
        <taxon>Magnoliopsida</taxon>
        <taxon>eudicotyledons</taxon>
        <taxon>Gunneridae</taxon>
        <taxon>Pentapetalae</taxon>
        <taxon>rosids</taxon>
        <taxon>malvids</taxon>
        <taxon>Sapindales</taxon>
        <taxon>Rutaceae</taxon>
        <taxon>Aurantioideae</taxon>
        <taxon>Citrus</taxon>
    </lineage>
</organism>